<evidence type="ECO:0000313" key="2">
    <source>
        <dbReference type="Proteomes" id="UP000755104"/>
    </source>
</evidence>
<accession>A0ABS7J623</accession>
<gene>
    <name evidence="1" type="ORF">K3174_09575</name>
</gene>
<evidence type="ECO:0000313" key="1">
    <source>
        <dbReference type="EMBL" id="MBX7482784.1"/>
    </source>
</evidence>
<dbReference type="Proteomes" id="UP000755104">
    <property type="component" value="Unassembled WGS sequence"/>
</dbReference>
<keyword evidence="2" id="KW-1185">Reference proteome</keyword>
<proteinExistence type="predicted"/>
<organism evidence="1 2">
    <name type="scientific">Qipengyuania qiaonensis</name>
    <dbReference type="NCBI Taxonomy" id="2867240"/>
    <lineage>
        <taxon>Bacteria</taxon>
        <taxon>Pseudomonadati</taxon>
        <taxon>Pseudomonadota</taxon>
        <taxon>Alphaproteobacteria</taxon>
        <taxon>Sphingomonadales</taxon>
        <taxon>Erythrobacteraceae</taxon>
        <taxon>Qipengyuania</taxon>
    </lineage>
</organism>
<dbReference type="EMBL" id="JAIGNO010000005">
    <property type="protein sequence ID" value="MBX7482784.1"/>
    <property type="molecule type" value="Genomic_DNA"/>
</dbReference>
<name>A0ABS7J623_9SPHN</name>
<comment type="caution">
    <text evidence="1">The sequence shown here is derived from an EMBL/GenBank/DDBJ whole genome shotgun (WGS) entry which is preliminary data.</text>
</comment>
<protein>
    <submittedName>
        <fullName evidence="1">Uncharacterized protein</fullName>
    </submittedName>
</protein>
<dbReference type="Gene3D" id="6.20.350.10">
    <property type="match status" value="1"/>
</dbReference>
<reference evidence="1 2" key="1">
    <citation type="submission" date="2021-08" db="EMBL/GenBank/DDBJ databases">
        <title>Comparative Genomics Analysis of the Genus Qipengyuania Reveals Extensive Genetic Diversity and Metabolic Versatility, Including the Description of Fifteen Novel Species.</title>
        <authorList>
            <person name="Liu Y."/>
        </authorList>
    </citation>
    <scope>NUCLEOTIDE SEQUENCE [LARGE SCALE GENOMIC DNA]</scope>
    <source>
        <strain evidence="1 2">6D47A</strain>
    </source>
</reference>
<sequence>MTEIADHQNEDHRLVEELASLEHERWAHWQKYLHEQCELMSDGSLRIPSHLVKKWELQIATPYEALSEKEKESDRDQVRRYLPLILNS</sequence>
<dbReference type="RefSeq" id="WP_221558044.1">
    <property type="nucleotide sequence ID" value="NZ_JAIGNO010000005.1"/>
</dbReference>